<feature type="compositionally biased region" description="Polar residues" evidence="1">
    <location>
        <begin position="1"/>
        <end position="15"/>
    </location>
</feature>
<keyword evidence="2" id="KW-0472">Membrane</keyword>
<feature type="transmembrane region" description="Helical" evidence="2">
    <location>
        <begin position="198"/>
        <end position="223"/>
    </location>
</feature>
<organism evidence="3 4">
    <name type="scientific">Penicillium decumbens</name>
    <dbReference type="NCBI Taxonomy" id="69771"/>
    <lineage>
        <taxon>Eukaryota</taxon>
        <taxon>Fungi</taxon>
        <taxon>Dikarya</taxon>
        <taxon>Ascomycota</taxon>
        <taxon>Pezizomycotina</taxon>
        <taxon>Eurotiomycetes</taxon>
        <taxon>Eurotiomycetidae</taxon>
        <taxon>Eurotiales</taxon>
        <taxon>Aspergillaceae</taxon>
        <taxon>Penicillium</taxon>
    </lineage>
</organism>
<dbReference type="EMBL" id="MDYL01000024">
    <property type="protein sequence ID" value="OQD70345.1"/>
    <property type="molecule type" value="Genomic_DNA"/>
</dbReference>
<feature type="transmembrane region" description="Helical" evidence="2">
    <location>
        <begin position="685"/>
        <end position="706"/>
    </location>
</feature>
<protein>
    <submittedName>
        <fullName evidence="3">Uncharacterized protein</fullName>
    </submittedName>
</protein>
<sequence>MTPENDTPDASTEDSTAVAHESELLLQSTRPTRCVSGAGSSARSRSGSTVSSVHTDNVSERVHSPHPDNIETPTRAWTTSWAPYTFSNLYLAISSLVAFGLCLTTFLLWWRSSTNYGLGPDGGSSVLLFGWRYSPTLIAVLYVQMTTVLFEDVKRTEPFARLSRPQGAKASTSILKAPGAWWNALYDGFAKKNGSRSWILFVAAILNIFGFMAISPLSSAFLISEDVVVPKTTAFTSLSPITDSNFRLDADRFAYFRTIAHLLQNVSTSPWITDEYTLLPFWPTDMPSAVTSLPVSSSQKWQAETAVFKTDLSCTEMSLESQSTGNTTHENNRFSRSFIWSSPDGCTYGVSASDDAFVMGGGSWSNTSTFYSAESILNPETAEHSAPSVTNSTAECQNKEVIFVYEPSKSAAESGPSGARYAAYLCDTNYYMAHVSTSITLDGVEPEFSFDETEFERKKVLIPDSFLSTTQFADLMLNPDWPTYMYSVFSSRKIGLGGPSILLGALYDYDVSSMVSGLKVNGLDLVQLAAKIKHRFFGEVLQSSLSQQEASQRAPINGHVYAIETRIVVQTGVAIALGVLLAVSFCLVLVIWWLSRQQRRPLNLQANPMTTMGVAFLLTHNDHAVSVFRRFRQPSHSDLREKLSREWFHTNTDGLVRASAVDNVHHDHDFSQSESGTPRLFRLPALIPLVMALIALVVGIAVLFHYSVTTGLYEKAFVWQVQLSSINRGLSPVAPFAIIPTLFATGIGLWWGAIDDNFRRLQPFLAMSCNEPPPFSRGPGISYQSSFWLWACAKASLNKHWLLALVTLGSTLSPIFTTSMSALFELGPGIVSHPVTLNRTLEIRDTPLKVDVGFDLHDYLSTNWMYTSTIQLSMNGSQPSWSKSGWSFVPIEMNNIDLSNHLESNLQVNASQLNVSLTTPALRARIECSPPPAEGIANISNWLTPENISDPTVWNSSTIPHGIGEVYKLGKLSASIEDPGAEFSNLICPYAPSRNTTIEGHDQGWDEGCTSVIPNYYETRCCKNESSNDWDPNAAVGYWTINKDLGQNFTAKWVRGSSVSGIKKIPLKGYLYAEELYFAFPEPPSMMLMNCKPIIESATADISVNPRDGSIQTFRITDIPKEVPNAFSTGPSGTKEGCTDFEHNCYYAIEGVGILFMESTLAASSRYTSDGQYEDLSDNTFNIRDEVNGLNLDFMTYSMYEMAHEDPTALFNPDTFNALAQKTFSTFFQHFISNNNSLATGGGWGYQKLNTSLPKDQTAEAILSRRVEVLKMNSVAVWLSIGILCWLILTTIVVVLQRRYFGLVRNVESLGDVLVLIAGSTNLLQVVRDIQDGHLTKSEYEDRLTRLGWFIDGEGDLRWGIEMVKPYGTGSVKWVSEPRFSKEDGSKTWMLSDEETNVEST</sequence>
<dbReference type="PANTHER" id="PTHR37544">
    <property type="entry name" value="SPRAY-RELATED"/>
    <property type="match status" value="1"/>
</dbReference>
<feature type="transmembrane region" description="Helical" evidence="2">
    <location>
        <begin position="801"/>
        <end position="824"/>
    </location>
</feature>
<keyword evidence="2" id="KW-0812">Transmembrane</keyword>
<dbReference type="Pfam" id="PF11915">
    <property type="entry name" value="DUF3433"/>
    <property type="match status" value="2"/>
</dbReference>
<feature type="transmembrane region" description="Helical" evidence="2">
    <location>
        <begin position="733"/>
        <end position="754"/>
    </location>
</feature>
<feature type="transmembrane region" description="Helical" evidence="2">
    <location>
        <begin position="130"/>
        <end position="150"/>
    </location>
</feature>
<comment type="caution">
    <text evidence="3">The sequence shown here is derived from an EMBL/GenBank/DDBJ whole genome shotgun (WGS) entry which is preliminary data.</text>
</comment>
<evidence type="ECO:0000256" key="1">
    <source>
        <dbReference type="SAM" id="MobiDB-lite"/>
    </source>
</evidence>
<proteinExistence type="predicted"/>
<dbReference type="Proteomes" id="UP000191522">
    <property type="component" value="Unassembled WGS sequence"/>
</dbReference>
<feature type="transmembrane region" description="Helical" evidence="2">
    <location>
        <begin position="89"/>
        <end position="110"/>
    </location>
</feature>
<accession>A0A1V6P077</accession>
<feature type="compositionally biased region" description="Low complexity" evidence="1">
    <location>
        <begin position="35"/>
        <end position="53"/>
    </location>
</feature>
<feature type="transmembrane region" description="Helical" evidence="2">
    <location>
        <begin position="1275"/>
        <end position="1296"/>
    </location>
</feature>
<name>A0A1V6P077_PENDC</name>
<feature type="region of interest" description="Disordered" evidence="1">
    <location>
        <begin position="1"/>
        <end position="74"/>
    </location>
</feature>
<gene>
    <name evidence="3" type="ORF">PENDEC_c024G00288</name>
</gene>
<keyword evidence="4" id="KW-1185">Reference proteome</keyword>
<dbReference type="PANTHER" id="PTHR37544:SF3">
    <property type="entry name" value="SPRAY"/>
    <property type="match status" value="1"/>
</dbReference>
<dbReference type="InterPro" id="IPR021840">
    <property type="entry name" value="DUF3433"/>
</dbReference>
<reference evidence="4" key="1">
    <citation type="journal article" date="2017" name="Nat. Microbiol.">
        <title>Global analysis of biosynthetic gene clusters reveals vast potential of secondary metabolite production in Penicillium species.</title>
        <authorList>
            <person name="Nielsen J.C."/>
            <person name="Grijseels S."/>
            <person name="Prigent S."/>
            <person name="Ji B."/>
            <person name="Dainat J."/>
            <person name="Nielsen K.F."/>
            <person name="Frisvad J.C."/>
            <person name="Workman M."/>
            <person name="Nielsen J."/>
        </authorList>
    </citation>
    <scope>NUCLEOTIDE SEQUENCE [LARGE SCALE GENOMIC DNA]</scope>
    <source>
        <strain evidence="4">IBT 11843</strain>
    </source>
</reference>
<keyword evidence="2" id="KW-1133">Transmembrane helix</keyword>
<evidence type="ECO:0000256" key="2">
    <source>
        <dbReference type="SAM" id="Phobius"/>
    </source>
</evidence>
<evidence type="ECO:0000313" key="4">
    <source>
        <dbReference type="Proteomes" id="UP000191522"/>
    </source>
</evidence>
<feature type="compositionally biased region" description="Basic and acidic residues" evidence="1">
    <location>
        <begin position="57"/>
        <end position="69"/>
    </location>
</feature>
<feature type="transmembrane region" description="Helical" evidence="2">
    <location>
        <begin position="573"/>
        <end position="594"/>
    </location>
</feature>
<evidence type="ECO:0000313" key="3">
    <source>
        <dbReference type="EMBL" id="OQD70345.1"/>
    </source>
</evidence>
<dbReference type="OrthoDB" id="3248909at2759"/>